<dbReference type="InterPro" id="IPR001915">
    <property type="entry name" value="Peptidase_M48"/>
</dbReference>
<keyword evidence="7 13" id="KW-0862">Zinc</keyword>
<dbReference type="Pfam" id="PF01435">
    <property type="entry name" value="Peptidase_M48"/>
    <property type="match status" value="1"/>
</dbReference>
<keyword evidence="18" id="KW-1185">Reference proteome</keyword>
<sequence>MLSLSWSLGWLESVVLFTVAVYALHTWLDVRQRRALHRPAPPPAVAHLYTPAEFEQKRSYNLAKLQYSMVHNAWDVCFSIALLLSGYLPATWRLAGHLLARWGWEGGKGEIVQSVVWTLIQAGVSLLLGLPWSAFSTFVLEASHGFNKTSLRTFTLDLLKSLLLGALLLPPVVAGFTSVLSHSSPYVALYLWAFLLALSLFALTVYPTLIAPLFNTFKPLEQGELREGIEELAASLAFPLKKLFVIDGSTRSAHSNAYMYGFGANKRIVLYDTLLSQCSQGEVVAVLAHELGHWKLGHTIKLLVASQLVALAQLLLFTLVNTSPSLFTSFGFLPGERPALAAFILFQYVIGPLDEVLGLLSNVVSRAFEFQADAFAVGLGKGTELRGALCALDKENKGAVCTDSLYSAYHYSHPPLVERLAAIDAGTKKES</sequence>
<dbReference type="InterPro" id="IPR032456">
    <property type="entry name" value="Peptidase_M48_N"/>
</dbReference>
<keyword evidence="3 14" id="KW-0812">Transmembrane</keyword>
<dbReference type="Gene3D" id="3.30.2010.10">
    <property type="entry name" value="Metalloproteases ('zincins'), catalytic domain"/>
    <property type="match status" value="1"/>
</dbReference>
<keyword evidence="4 13" id="KW-0479">Metal-binding</keyword>
<feature type="active site" description="Proton donor" evidence="12">
    <location>
        <position position="373"/>
    </location>
</feature>
<feature type="domain" description="CAAX prenyl protease 1 N-terminal" evidence="16">
    <location>
        <begin position="32"/>
        <end position="216"/>
    </location>
</feature>
<reference evidence="17" key="1">
    <citation type="journal article" date="2019" name="Plant J.">
        <title>Chlorella vulgaris genome assembly and annotation reveals the molecular basis for metabolic acclimation to high light conditions.</title>
        <authorList>
            <person name="Cecchin M."/>
            <person name="Marcolungo L."/>
            <person name="Rossato M."/>
            <person name="Girolomoni L."/>
            <person name="Cosentino E."/>
            <person name="Cuine S."/>
            <person name="Li-Beisson Y."/>
            <person name="Delledonne M."/>
            <person name="Ballottari M."/>
        </authorList>
    </citation>
    <scope>NUCLEOTIDE SEQUENCE</scope>
    <source>
        <strain evidence="17">211/11P</strain>
    </source>
</reference>
<evidence type="ECO:0000256" key="7">
    <source>
        <dbReference type="ARBA" id="ARBA00022833"/>
    </source>
</evidence>
<evidence type="ECO:0000256" key="2">
    <source>
        <dbReference type="ARBA" id="ARBA00022670"/>
    </source>
</evidence>
<dbReference type="GO" id="GO:0005789">
    <property type="term" value="C:endoplasmic reticulum membrane"/>
    <property type="evidence" value="ECO:0007669"/>
    <property type="project" value="UniProtKB-SubCell"/>
</dbReference>
<accession>A0A9D4YUI6</accession>
<evidence type="ECO:0000256" key="8">
    <source>
        <dbReference type="ARBA" id="ARBA00022989"/>
    </source>
</evidence>
<evidence type="ECO:0000256" key="6">
    <source>
        <dbReference type="ARBA" id="ARBA00022824"/>
    </source>
</evidence>
<dbReference type="AlphaFoldDB" id="A0A9D4YUI6"/>
<feature type="transmembrane region" description="Helical" evidence="14">
    <location>
        <begin position="302"/>
        <end position="320"/>
    </location>
</feature>
<dbReference type="OrthoDB" id="360839at2759"/>
<evidence type="ECO:0000256" key="10">
    <source>
        <dbReference type="ARBA" id="ARBA00023136"/>
    </source>
</evidence>
<evidence type="ECO:0000313" key="18">
    <source>
        <dbReference type="Proteomes" id="UP001055712"/>
    </source>
</evidence>
<dbReference type="CDD" id="cd07343">
    <property type="entry name" value="M48A_Zmpste24p_like"/>
    <property type="match status" value="1"/>
</dbReference>
<comment type="function">
    <text evidence="14">Proteolytically removes the C-terminal three residues of farnesylated proteins.</text>
</comment>
<dbReference type="EMBL" id="SIDB01000011">
    <property type="protein sequence ID" value="KAI3426377.1"/>
    <property type="molecule type" value="Genomic_DNA"/>
</dbReference>
<feature type="active site" evidence="12">
    <location>
        <position position="290"/>
    </location>
</feature>
<evidence type="ECO:0000256" key="13">
    <source>
        <dbReference type="PIRSR" id="PIRSR627057-2"/>
    </source>
</evidence>
<name>A0A9D4YUI6_CHLVU</name>
<organism evidence="17 18">
    <name type="scientific">Chlorella vulgaris</name>
    <name type="common">Green alga</name>
    <dbReference type="NCBI Taxonomy" id="3077"/>
    <lineage>
        <taxon>Eukaryota</taxon>
        <taxon>Viridiplantae</taxon>
        <taxon>Chlorophyta</taxon>
        <taxon>core chlorophytes</taxon>
        <taxon>Trebouxiophyceae</taxon>
        <taxon>Chlorellales</taxon>
        <taxon>Chlorellaceae</taxon>
        <taxon>Chlorella clade</taxon>
        <taxon>Chlorella</taxon>
    </lineage>
</organism>
<evidence type="ECO:0000256" key="12">
    <source>
        <dbReference type="PIRSR" id="PIRSR627057-1"/>
    </source>
</evidence>
<dbReference type="GO" id="GO:0046872">
    <property type="term" value="F:metal ion binding"/>
    <property type="evidence" value="ECO:0007669"/>
    <property type="project" value="UniProtKB-UniRule"/>
</dbReference>
<dbReference type="GO" id="GO:0004222">
    <property type="term" value="F:metalloendopeptidase activity"/>
    <property type="evidence" value="ECO:0007669"/>
    <property type="project" value="UniProtKB-UniRule"/>
</dbReference>
<evidence type="ECO:0000256" key="1">
    <source>
        <dbReference type="ARBA" id="ARBA00004477"/>
    </source>
</evidence>
<comment type="caution">
    <text evidence="17">The sequence shown here is derived from an EMBL/GenBank/DDBJ whole genome shotgun (WGS) entry which is preliminary data.</text>
</comment>
<evidence type="ECO:0000256" key="14">
    <source>
        <dbReference type="RuleBase" id="RU366005"/>
    </source>
</evidence>
<comment type="similarity">
    <text evidence="14">Belongs to the peptidase M48A family.</text>
</comment>
<dbReference type="Proteomes" id="UP001055712">
    <property type="component" value="Unassembled WGS sequence"/>
</dbReference>
<evidence type="ECO:0000256" key="5">
    <source>
        <dbReference type="ARBA" id="ARBA00022801"/>
    </source>
</evidence>
<evidence type="ECO:0000256" key="4">
    <source>
        <dbReference type="ARBA" id="ARBA00022723"/>
    </source>
</evidence>
<keyword evidence="8 14" id="KW-1133">Transmembrane helix</keyword>
<keyword evidence="9 14" id="KW-0482">Metalloprotease</keyword>
<protein>
    <recommendedName>
        <fullName evidence="14">CAAX prenyl protease</fullName>
        <ecNumber evidence="14">3.4.24.84</ecNumber>
    </recommendedName>
</protein>
<dbReference type="GO" id="GO:0071586">
    <property type="term" value="P:CAAX-box protein processing"/>
    <property type="evidence" value="ECO:0007669"/>
    <property type="project" value="UniProtKB-UniRule"/>
</dbReference>
<feature type="binding site" evidence="13">
    <location>
        <position position="293"/>
    </location>
    <ligand>
        <name>Zn(2+)</name>
        <dbReference type="ChEBI" id="CHEBI:29105"/>
        <note>catalytic</note>
    </ligand>
</feature>
<dbReference type="Pfam" id="PF16491">
    <property type="entry name" value="Peptidase_M48_N"/>
    <property type="match status" value="1"/>
</dbReference>
<feature type="domain" description="Peptidase M48" evidence="15">
    <location>
        <begin position="219"/>
        <end position="425"/>
    </location>
</feature>
<feature type="transmembrane region" description="Helical" evidence="14">
    <location>
        <begin position="73"/>
        <end position="95"/>
    </location>
</feature>
<evidence type="ECO:0000256" key="3">
    <source>
        <dbReference type="ARBA" id="ARBA00022692"/>
    </source>
</evidence>
<feature type="binding site" evidence="13">
    <location>
        <position position="369"/>
    </location>
    <ligand>
        <name>Zn(2+)</name>
        <dbReference type="ChEBI" id="CHEBI:29105"/>
        <note>catalytic</note>
    </ligand>
</feature>
<evidence type="ECO:0000259" key="16">
    <source>
        <dbReference type="Pfam" id="PF16491"/>
    </source>
</evidence>
<feature type="binding site" evidence="13">
    <location>
        <position position="289"/>
    </location>
    <ligand>
        <name>Zn(2+)</name>
        <dbReference type="ChEBI" id="CHEBI:29105"/>
        <note>catalytic</note>
    </ligand>
</feature>
<feature type="transmembrane region" description="Helical" evidence="14">
    <location>
        <begin position="340"/>
        <end position="360"/>
    </location>
</feature>
<proteinExistence type="inferred from homology"/>
<evidence type="ECO:0000256" key="9">
    <source>
        <dbReference type="ARBA" id="ARBA00023049"/>
    </source>
</evidence>
<comment type="cofactor">
    <cofactor evidence="13 14">
        <name>Zn(2+)</name>
        <dbReference type="ChEBI" id="CHEBI:29105"/>
    </cofactor>
    <text evidence="13 14">Binds 1 zinc ion per subunit.</text>
</comment>
<evidence type="ECO:0000313" key="17">
    <source>
        <dbReference type="EMBL" id="KAI3426377.1"/>
    </source>
</evidence>
<feature type="transmembrane region" description="Helical" evidence="14">
    <location>
        <begin position="115"/>
        <end position="140"/>
    </location>
</feature>
<keyword evidence="6 14" id="KW-0256">Endoplasmic reticulum</keyword>
<keyword evidence="2 14" id="KW-0645">Protease</keyword>
<keyword evidence="10 14" id="KW-0472">Membrane</keyword>
<evidence type="ECO:0000259" key="15">
    <source>
        <dbReference type="Pfam" id="PF01435"/>
    </source>
</evidence>
<dbReference type="FunFam" id="3.30.2010.10:FF:000002">
    <property type="entry name" value="CAAX prenyl protease"/>
    <property type="match status" value="1"/>
</dbReference>
<reference evidence="17" key="2">
    <citation type="submission" date="2020-11" db="EMBL/GenBank/DDBJ databases">
        <authorList>
            <person name="Cecchin M."/>
            <person name="Marcolungo L."/>
            <person name="Rossato M."/>
            <person name="Girolomoni L."/>
            <person name="Cosentino E."/>
            <person name="Cuine S."/>
            <person name="Li-Beisson Y."/>
            <person name="Delledonne M."/>
            <person name="Ballottari M."/>
        </authorList>
    </citation>
    <scope>NUCLEOTIDE SEQUENCE</scope>
    <source>
        <strain evidence="17">211/11P</strain>
        <tissue evidence="17">Whole cell</tissue>
    </source>
</reference>
<dbReference type="PANTHER" id="PTHR10120">
    <property type="entry name" value="CAAX PRENYL PROTEASE 1"/>
    <property type="match status" value="1"/>
</dbReference>
<gene>
    <name evidence="17" type="ORF">D9Q98_008748</name>
</gene>
<comment type="subcellular location">
    <subcellularLocation>
        <location evidence="1 14">Endoplasmic reticulum membrane</location>
        <topology evidence="1 14">Multi-pass membrane protein</topology>
    </subcellularLocation>
</comment>
<comment type="catalytic activity">
    <reaction evidence="11 14">
        <text>Hydrolyzes the peptide bond -P2-(S-farnesyl or geranylgeranyl)C-P1'-P2'-P3'-COOH where P1' and P2' are amino acids with aliphatic side chains and P3' is any C-terminal residue.</text>
        <dbReference type="EC" id="3.4.24.84"/>
    </reaction>
</comment>
<keyword evidence="5 14" id="KW-0378">Hydrolase</keyword>
<dbReference type="InterPro" id="IPR027057">
    <property type="entry name" value="CAXX_Prtase_1"/>
</dbReference>
<feature type="transmembrane region" description="Helical" evidence="14">
    <location>
        <begin position="187"/>
        <end position="209"/>
    </location>
</feature>
<feature type="transmembrane region" description="Helical" evidence="14">
    <location>
        <begin position="6"/>
        <end position="28"/>
    </location>
</feature>
<evidence type="ECO:0000256" key="11">
    <source>
        <dbReference type="ARBA" id="ARBA00044456"/>
    </source>
</evidence>
<dbReference type="EC" id="3.4.24.84" evidence="14"/>
<feature type="transmembrane region" description="Helical" evidence="14">
    <location>
        <begin position="161"/>
        <end position="181"/>
    </location>
</feature>